<keyword evidence="1" id="KW-1185">Reference proteome</keyword>
<organism evidence="1 2">
    <name type="scientific">Romanomermis culicivorax</name>
    <name type="common">Nematode worm</name>
    <dbReference type="NCBI Taxonomy" id="13658"/>
    <lineage>
        <taxon>Eukaryota</taxon>
        <taxon>Metazoa</taxon>
        <taxon>Ecdysozoa</taxon>
        <taxon>Nematoda</taxon>
        <taxon>Enoplea</taxon>
        <taxon>Dorylaimia</taxon>
        <taxon>Mermithida</taxon>
        <taxon>Mermithoidea</taxon>
        <taxon>Mermithidae</taxon>
        <taxon>Romanomermis</taxon>
    </lineage>
</organism>
<dbReference type="AlphaFoldDB" id="A0A915J9K7"/>
<name>A0A915J9K7_ROMCU</name>
<evidence type="ECO:0000313" key="1">
    <source>
        <dbReference type="Proteomes" id="UP000887565"/>
    </source>
</evidence>
<reference evidence="2" key="1">
    <citation type="submission" date="2022-11" db="UniProtKB">
        <authorList>
            <consortium name="WormBaseParasite"/>
        </authorList>
    </citation>
    <scope>IDENTIFICATION</scope>
</reference>
<proteinExistence type="predicted"/>
<evidence type="ECO:0000313" key="2">
    <source>
        <dbReference type="WBParaSite" id="nRc.2.0.1.t22842-RA"/>
    </source>
</evidence>
<dbReference type="WBParaSite" id="nRc.2.0.1.t22842-RA">
    <property type="protein sequence ID" value="nRc.2.0.1.t22842-RA"/>
    <property type="gene ID" value="nRc.2.0.1.g22842"/>
</dbReference>
<protein>
    <submittedName>
        <fullName evidence="2">Uncharacterized protein</fullName>
    </submittedName>
</protein>
<sequence>MLLLQSAQARLNPLKTVVLSKALSSKVATEISLKEKKELSSRAKSVSQSRSSHVAETALAQRYSDWSRPFGSFDLRCPEKHAVRAVKIRQISDGEAFDASFSIQCEIISLNDELGEADIQILTFRPLKDGSIQSPCDLSLDQFLCGIRGIYENDERGTEAHCCRYEKVRPSLRGNPVSDKPAVNEIELKPSLKDQFIGNLDQTSDGTFVAQIIKFDIS</sequence>
<accession>A0A915J9K7</accession>
<dbReference type="Proteomes" id="UP000887565">
    <property type="component" value="Unplaced"/>
</dbReference>